<dbReference type="InterPro" id="IPR013785">
    <property type="entry name" value="Aldolase_TIM"/>
</dbReference>
<evidence type="ECO:0000256" key="1">
    <source>
        <dbReference type="ARBA" id="ARBA00004952"/>
    </source>
</evidence>
<evidence type="ECO:0000256" key="5">
    <source>
        <dbReference type="ARBA" id="ARBA00022642"/>
    </source>
</evidence>
<dbReference type="AlphaFoldDB" id="A0A1G2K4G3"/>
<dbReference type="SUPFAM" id="SSF51690">
    <property type="entry name" value="Nicotinate/Quinolinate PRTase C-terminal domain-like"/>
    <property type="match status" value="1"/>
</dbReference>
<gene>
    <name evidence="7" type="ORF">A2633_02810</name>
</gene>
<dbReference type="GO" id="GO:0009435">
    <property type="term" value="P:NAD+ biosynthetic process"/>
    <property type="evidence" value="ECO:0007669"/>
    <property type="project" value="UniProtKB-UniPathway"/>
</dbReference>
<dbReference type="PIRSF" id="PIRSF000484">
    <property type="entry name" value="NAPRT"/>
    <property type="match status" value="1"/>
</dbReference>
<comment type="catalytic activity">
    <reaction evidence="6">
        <text>5-phospho-alpha-D-ribose 1-diphosphate + nicotinate + ATP + H2O = nicotinate beta-D-ribonucleotide + ADP + phosphate + diphosphate</text>
        <dbReference type="Rhea" id="RHEA:36163"/>
        <dbReference type="ChEBI" id="CHEBI:15377"/>
        <dbReference type="ChEBI" id="CHEBI:30616"/>
        <dbReference type="ChEBI" id="CHEBI:32544"/>
        <dbReference type="ChEBI" id="CHEBI:33019"/>
        <dbReference type="ChEBI" id="CHEBI:43474"/>
        <dbReference type="ChEBI" id="CHEBI:57502"/>
        <dbReference type="ChEBI" id="CHEBI:58017"/>
        <dbReference type="ChEBI" id="CHEBI:456216"/>
        <dbReference type="EC" id="6.3.4.21"/>
    </reaction>
</comment>
<dbReference type="PANTHER" id="PTHR43202:SF1">
    <property type="entry name" value="NICOTINATE PHOSPHORIBOSYLTRANSFERASE"/>
    <property type="match status" value="1"/>
</dbReference>
<evidence type="ECO:0000256" key="2">
    <source>
        <dbReference type="ARBA" id="ARBA00013236"/>
    </source>
</evidence>
<comment type="caution">
    <text evidence="7">The sequence shown here is derived from an EMBL/GenBank/DDBJ whole genome shotgun (WGS) entry which is preliminary data.</text>
</comment>
<dbReference type="EC" id="6.3.4.21" evidence="2"/>
<evidence type="ECO:0000256" key="4">
    <source>
        <dbReference type="ARBA" id="ARBA00022598"/>
    </source>
</evidence>
<dbReference type="GO" id="GO:0004516">
    <property type="term" value="F:nicotinate phosphoribosyltransferase activity"/>
    <property type="evidence" value="ECO:0007669"/>
    <property type="project" value="UniProtKB-EC"/>
</dbReference>
<sequence length="411" mass="46165">MANRERLSPTVFDIPIAKIRRGYYSAVYFSREKRILEKRNHAKMVLMQVFQKKNAILCGTDEAIAVLKLASGEYRDPERAYKLFDRYVEKQREVRKLRIVEKNYNKTELVMREMLNLEIELDRIWEDKSAELGISSLYDGDRITPWETVMTIGGLPQHFAHLESVYLGILARRTLVATNVASVVAVANGKPILFFADRFDHYENQTGDGYAATVGGVSGVATDIMGEWWGKKGMGTIPHALIACFGGDTVEATLAFAREFPEVPCISLVDFQNDCVKTSLEVADRFKAEGLTLYGVRLDTSETMVDESIIRNGQFGQEKPTGVTPTLVENVRRVLDRNGHDNVKIGVSGGFNRAKIELFEDRKVAVDFYGCGSSLLKGEGDFTADIVIMDGKPASKKGRWFRPNPRLERVS</sequence>
<protein>
    <recommendedName>
        <fullName evidence="2">nicotinate phosphoribosyltransferase</fullName>
        <ecNumber evidence="2">6.3.4.21</ecNumber>
    </recommendedName>
</protein>
<name>A0A1G2K4G3_9BACT</name>
<dbReference type="EMBL" id="MHQC01000038">
    <property type="protein sequence ID" value="OGZ94324.1"/>
    <property type="molecule type" value="Genomic_DNA"/>
</dbReference>
<evidence type="ECO:0000313" key="7">
    <source>
        <dbReference type="EMBL" id="OGZ94324.1"/>
    </source>
</evidence>
<evidence type="ECO:0000256" key="3">
    <source>
        <dbReference type="ARBA" id="ARBA00022553"/>
    </source>
</evidence>
<dbReference type="Gene3D" id="3.20.20.70">
    <property type="entry name" value="Aldolase class I"/>
    <property type="match status" value="1"/>
</dbReference>
<dbReference type="PANTHER" id="PTHR43202">
    <property type="entry name" value="NICOTINATE-NUCLEOTIDE PYROPHOSPHORYLASE"/>
    <property type="match status" value="1"/>
</dbReference>
<keyword evidence="3" id="KW-0597">Phosphoprotein</keyword>
<dbReference type="GO" id="GO:0016763">
    <property type="term" value="F:pentosyltransferase activity"/>
    <property type="evidence" value="ECO:0007669"/>
    <property type="project" value="InterPro"/>
</dbReference>
<evidence type="ECO:0000256" key="6">
    <source>
        <dbReference type="ARBA" id="ARBA00048668"/>
    </source>
</evidence>
<keyword evidence="5" id="KW-0662">Pyridine nucleotide biosynthesis</keyword>
<comment type="pathway">
    <text evidence="1">Cofactor biosynthesis; NAD(+) biosynthesis; nicotinate D-ribonucleotide from nicotinate: step 1/1.</text>
</comment>
<dbReference type="InterPro" id="IPR007229">
    <property type="entry name" value="Nic_PRibTrfase-Fam"/>
</dbReference>
<dbReference type="InterPro" id="IPR036068">
    <property type="entry name" value="Nicotinate_pribotase-like_C"/>
</dbReference>
<dbReference type="InterPro" id="IPR053190">
    <property type="entry name" value="NAPRTase-like"/>
</dbReference>
<accession>A0A1G2K4G3</accession>
<dbReference type="SUPFAM" id="SSF54675">
    <property type="entry name" value="Nicotinate/Quinolinate PRTase N-terminal domain-like"/>
    <property type="match status" value="1"/>
</dbReference>
<dbReference type="InterPro" id="IPR037128">
    <property type="entry name" value="Quinolinate_PRibosylTase_N_sf"/>
</dbReference>
<dbReference type="Gene3D" id="3.90.1170.20">
    <property type="entry name" value="Quinolinate phosphoribosyl transferase, N-terminal domain"/>
    <property type="match status" value="1"/>
</dbReference>
<reference evidence="7 8" key="1">
    <citation type="journal article" date="2016" name="Nat. Commun.">
        <title>Thousands of microbial genomes shed light on interconnected biogeochemical processes in an aquifer system.</title>
        <authorList>
            <person name="Anantharaman K."/>
            <person name="Brown C.T."/>
            <person name="Hug L.A."/>
            <person name="Sharon I."/>
            <person name="Castelle C.J."/>
            <person name="Probst A.J."/>
            <person name="Thomas B.C."/>
            <person name="Singh A."/>
            <person name="Wilkins M.J."/>
            <person name="Karaoz U."/>
            <person name="Brodie E.L."/>
            <person name="Williams K.H."/>
            <person name="Hubbard S.S."/>
            <person name="Banfield J.F."/>
        </authorList>
    </citation>
    <scope>NUCLEOTIDE SEQUENCE [LARGE SCALE GENOMIC DNA]</scope>
</reference>
<keyword evidence="4" id="KW-0436">Ligase</keyword>
<proteinExistence type="predicted"/>
<dbReference type="UniPathway" id="UPA00253">
    <property type="reaction ID" value="UER00457"/>
</dbReference>
<organism evidence="7 8">
    <name type="scientific">Candidatus Sungbacteria bacterium RIFCSPHIGHO2_01_FULL_47_32</name>
    <dbReference type="NCBI Taxonomy" id="1802264"/>
    <lineage>
        <taxon>Bacteria</taxon>
        <taxon>Candidatus Sungiibacteriota</taxon>
    </lineage>
</organism>
<evidence type="ECO:0000313" key="8">
    <source>
        <dbReference type="Proteomes" id="UP000177152"/>
    </source>
</evidence>
<dbReference type="Proteomes" id="UP000177152">
    <property type="component" value="Unassembled WGS sequence"/>
</dbReference>